<organism evidence="3 4">
    <name type="scientific">Novosphingobium resinovorum</name>
    <dbReference type="NCBI Taxonomy" id="158500"/>
    <lineage>
        <taxon>Bacteria</taxon>
        <taxon>Pseudomonadati</taxon>
        <taxon>Pseudomonadota</taxon>
        <taxon>Alphaproteobacteria</taxon>
        <taxon>Sphingomonadales</taxon>
        <taxon>Sphingomonadaceae</taxon>
        <taxon>Novosphingobium</taxon>
    </lineage>
</organism>
<feature type="chain" id="PRO_5001551740" evidence="2">
    <location>
        <begin position="30"/>
        <end position="409"/>
    </location>
</feature>
<feature type="region of interest" description="Disordered" evidence="1">
    <location>
        <begin position="52"/>
        <end position="75"/>
    </location>
</feature>
<dbReference type="SUPFAM" id="SSF53254">
    <property type="entry name" value="Phosphoglycerate mutase-like"/>
    <property type="match status" value="1"/>
</dbReference>
<dbReference type="eggNOG" id="ENOG502Z7K9">
    <property type="taxonomic scope" value="Bacteria"/>
</dbReference>
<evidence type="ECO:0000313" key="4">
    <source>
        <dbReference type="Proteomes" id="UP000024329"/>
    </source>
</evidence>
<keyword evidence="2" id="KW-0732">Signal</keyword>
<dbReference type="RefSeq" id="WP_051587107.1">
    <property type="nucleotide sequence ID" value="NZ_JFYZ01000035.1"/>
</dbReference>
<feature type="signal peptide" evidence="2">
    <location>
        <begin position="1"/>
        <end position="29"/>
    </location>
</feature>
<dbReference type="EMBL" id="JFYZ01000035">
    <property type="protein sequence ID" value="EZP76605.1"/>
    <property type="molecule type" value="Genomic_DNA"/>
</dbReference>
<dbReference type="InterPro" id="IPR000560">
    <property type="entry name" value="His_Pase_clade-2"/>
</dbReference>
<evidence type="ECO:0000256" key="1">
    <source>
        <dbReference type="SAM" id="MobiDB-lite"/>
    </source>
</evidence>
<dbReference type="Proteomes" id="UP000024329">
    <property type="component" value="Unassembled WGS sequence"/>
</dbReference>
<dbReference type="AlphaFoldDB" id="A0A031JP98"/>
<proteinExistence type="predicted"/>
<comment type="caution">
    <text evidence="3">The sequence shown here is derived from an EMBL/GenBank/DDBJ whole genome shotgun (WGS) entry which is preliminary data.</text>
</comment>
<dbReference type="PATRIC" id="fig|158500.4.peg.4561"/>
<name>A0A031JP98_9SPHN</name>
<keyword evidence="3" id="KW-0378">Hydrolase</keyword>
<dbReference type="Pfam" id="PF00328">
    <property type="entry name" value="His_Phos_2"/>
    <property type="match status" value="1"/>
</dbReference>
<dbReference type="GO" id="GO:0016787">
    <property type="term" value="F:hydrolase activity"/>
    <property type="evidence" value="ECO:0007669"/>
    <property type="project" value="UniProtKB-KW"/>
</dbReference>
<evidence type="ECO:0000256" key="2">
    <source>
        <dbReference type="SAM" id="SignalP"/>
    </source>
</evidence>
<gene>
    <name evidence="3" type="ORF">BV97_04488</name>
</gene>
<sequence>MTNHTPHSRPIGAVLAIAAGLTLSGPARSAPEQPQMTVERVVMLMRHGVRPSTKFPATPAGTTRDAWPSWSTEAGDLTPHGAEGIRRLAAYDRDLLTRQGLLPATGCADGGAISAWASGSSRAIKTGLAFVETLQAGCKVTLDHPANEDEEDQFHPDSAATALDGDRALAASQAQFPSGGLEGVIAARKGDFATLQRIVGVPVDTASTLKATPGDKPDLKGGLSFGSTAGQTILLQYLEGMPMEQVGWGRASKADIRAILRFHPVKFQYETRPAYVAQRLAAPIVTRIVDALSGTGGRLTLLFGHDTNIAALGGFYDMHWTMADYPRDDIAPGGAIGFELVRDRAGRRFVRAFQQAQSMDQLRALSPLTRAAPPSRSYLQIPGCGSRKALCDLATFEKITRERLAKPTD</sequence>
<dbReference type="InterPro" id="IPR029033">
    <property type="entry name" value="His_PPase_superfam"/>
</dbReference>
<dbReference type="Gene3D" id="3.40.50.1240">
    <property type="entry name" value="Phosphoglycerate mutase-like"/>
    <property type="match status" value="2"/>
</dbReference>
<accession>A0A031JP98</accession>
<evidence type="ECO:0000313" key="3">
    <source>
        <dbReference type="EMBL" id="EZP76605.1"/>
    </source>
</evidence>
<protein>
    <submittedName>
        <fullName evidence="3">Phosphoanhydride phosphohydrolase</fullName>
    </submittedName>
</protein>
<reference evidence="3 4" key="1">
    <citation type="submission" date="2014-03" db="EMBL/GenBank/DDBJ databases">
        <title>Whole genome sequence of Novosphingobium resinovorum KF1.</title>
        <authorList>
            <person name="Gan H.M."/>
            <person name="Gan H.Y."/>
            <person name="Chew T.H."/>
            <person name="Savka M.A."/>
        </authorList>
    </citation>
    <scope>NUCLEOTIDE SEQUENCE [LARGE SCALE GENOMIC DNA]</scope>
    <source>
        <strain evidence="3 4">KF1</strain>
    </source>
</reference>